<sequence length="223" mass="23628">MTDSTESTEPAVGAPERRPGGRTARVRAQVLDAVRAELAEAGHEGLTVEGVAARAGVHRTTVYRRWRDVGGLLVDVIAAAGEMDWQPPDTGSLRGDLTALNREIQESLVVRPSFAVALMAASFHSEQAARAQTRLWADRYAQCEILVERAVARGELPVRGARGARGATELDARSLLIAATAPVYHQVVLLRADPDPRLPERAAAAAVLAAAAGAFSVPRTEGA</sequence>
<dbReference type="PROSITE" id="PS50977">
    <property type="entry name" value="HTH_TETR_2"/>
    <property type="match status" value="1"/>
</dbReference>
<dbReference type="InterPro" id="IPR009057">
    <property type="entry name" value="Homeodomain-like_sf"/>
</dbReference>
<dbReference type="InterPro" id="IPR001647">
    <property type="entry name" value="HTH_TetR"/>
</dbReference>
<reference evidence="7 8" key="1">
    <citation type="submission" date="2022-12" db="EMBL/GenBank/DDBJ databases">
        <authorList>
            <person name="Abashina T."/>
            <person name="Solyanikova I."/>
            <person name="Delegan Y."/>
        </authorList>
    </citation>
    <scope>NUCLEOTIDE SEQUENCE [LARGE SCALE GENOMIC DNA]</scope>
    <source>
        <strain evidence="7 8">IPS92ro</strain>
    </source>
</reference>
<feature type="DNA-binding region" description="H-T-H motif" evidence="4">
    <location>
        <begin position="47"/>
        <end position="66"/>
    </location>
</feature>
<evidence type="ECO:0000259" key="6">
    <source>
        <dbReference type="PROSITE" id="PS50977"/>
    </source>
</evidence>
<evidence type="ECO:0000313" key="8">
    <source>
        <dbReference type="Proteomes" id="UP001301132"/>
    </source>
</evidence>
<feature type="domain" description="HTH tetR-type" evidence="6">
    <location>
        <begin position="24"/>
        <end position="84"/>
    </location>
</feature>
<dbReference type="Gene3D" id="1.10.10.60">
    <property type="entry name" value="Homeodomain-like"/>
    <property type="match status" value="1"/>
</dbReference>
<dbReference type="PANTHER" id="PTHR30055:SF148">
    <property type="entry name" value="TETR-FAMILY TRANSCRIPTIONAL REGULATOR"/>
    <property type="match status" value="1"/>
</dbReference>
<gene>
    <name evidence="7" type="ORF">O3S69_17610</name>
</gene>
<evidence type="ECO:0000256" key="4">
    <source>
        <dbReference type="PROSITE-ProRule" id="PRU00335"/>
    </source>
</evidence>
<dbReference type="RefSeq" id="WP_210985140.1">
    <property type="nucleotide sequence ID" value="NZ_JAPWHU010000170.1"/>
</dbReference>
<dbReference type="Gene3D" id="1.10.357.10">
    <property type="entry name" value="Tetracycline Repressor, domain 2"/>
    <property type="match status" value="1"/>
</dbReference>
<evidence type="ECO:0000256" key="5">
    <source>
        <dbReference type="SAM" id="MobiDB-lite"/>
    </source>
</evidence>
<evidence type="ECO:0000256" key="2">
    <source>
        <dbReference type="ARBA" id="ARBA00023125"/>
    </source>
</evidence>
<evidence type="ECO:0000313" key="7">
    <source>
        <dbReference type="EMBL" id="MCZ4635857.1"/>
    </source>
</evidence>
<name>A0ABT4P3A4_9ACTN</name>
<evidence type="ECO:0000256" key="3">
    <source>
        <dbReference type="ARBA" id="ARBA00023163"/>
    </source>
</evidence>
<keyword evidence="2 4" id="KW-0238">DNA-binding</keyword>
<dbReference type="Pfam" id="PF16859">
    <property type="entry name" value="TetR_C_11"/>
    <property type="match status" value="1"/>
</dbReference>
<organism evidence="7 8">
    <name type="scientific">Streptomyces rubrogriseus</name>
    <dbReference type="NCBI Taxonomy" id="194673"/>
    <lineage>
        <taxon>Bacteria</taxon>
        <taxon>Bacillati</taxon>
        <taxon>Actinomycetota</taxon>
        <taxon>Actinomycetes</taxon>
        <taxon>Kitasatosporales</taxon>
        <taxon>Streptomycetaceae</taxon>
        <taxon>Streptomyces</taxon>
        <taxon>Streptomyces violaceoruber group</taxon>
    </lineage>
</organism>
<dbReference type="SUPFAM" id="SSF48498">
    <property type="entry name" value="Tetracyclin repressor-like, C-terminal domain"/>
    <property type="match status" value="1"/>
</dbReference>
<keyword evidence="1" id="KW-0805">Transcription regulation</keyword>
<dbReference type="Proteomes" id="UP001301132">
    <property type="component" value="Unassembled WGS sequence"/>
</dbReference>
<dbReference type="InterPro" id="IPR050109">
    <property type="entry name" value="HTH-type_TetR-like_transc_reg"/>
</dbReference>
<dbReference type="Pfam" id="PF00440">
    <property type="entry name" value="TetR_N"/>
    <property type="match status" value="1"/>
</dbReference>
<accession>A0ABT4P3A4</accession>
<dbReference type="PANTHER" id="PTHR30055">
    <property type="entry name" value="HTH-TYPE TRANSCRIPTIONAL REGULATOR RUTR"/>
    <property type="match status" value="1"/>
</dbReference>
<keyword evidence="3" id="KW-0804">Transcription</keyword>
<dbReference type="EMBL" id="JAPWHU010000170">
    <property type="protein sequence ID" value="MCZ4635857.1"/>
    <property type="molecule type" value="Genomic_DNA"/>
</dbReference>
<protein>
    <submittedName>
        <fullName evidence="7">TetR/AcrR family transcriptional regulator</fullName>
    </submittedName>
</protein>
<keyword evidence="8" id="KW-1185">Reference proteome</keyword>
<proteinExistence type="predicted"/>
<dbReference type="InterPro" id="IPR011075">
    <property type="entry name" value="TetR_C"/>
</dbReference>
<comment type="caution">
    <text evidence="7">The sequence shown here is derived from an EMBL/GenBank/DDBJ whole genome shotgun (WGS) entry which is preliminary data.</text>
</comment>
<dbReference type="InterPro" id="IPR036271">
    <property type="entry name" value="Tet_transcr_reg_TetR-rel_C_sf"/>
</dbReference>
<evidence type="ECO:0000256" key="1">
    <source>
        <dbReference type="ARBA" id="ARBA00023015"/>
    </source>
</evidence>
<dbReference type="SUPFAM" id="SSF46689">
    <property type="entry name" value="Homeodomain-like"/>
    <property type="match status" value="1"/>
</dbReference>
<feature type="region of interest" description="Disordered" evidence="5">
    <location>
        <begin position="1"/>
        <end position="23"/>
    </location>
</feature>